<reference evidence="1" key="1">
    <citation type="submission" date="2021-08" db="EMBL/GenBank/DDBJ databases">
        <title>Hoeflea bacterium WL0058 sp. nov., isolated from the sediment.</title>
        <authorList>
            <person name="Wang L."/>
            <person name="Zhang D."/>
        </authorList>
    </citation>
    <scope>NUCLEOTIDE SEQUENCE</scope>
    <source>
        <strain evidence="1">WL0058</strain>
    </source>
</reference>
<dbReference type="InterPro" id="IPR009964">
    <property type="entry name" value="DUF1491"/>
</dbReference>
<evidence type="ECO:0000313" key="1">
    <source>
        <dbReference type="EMBL" id="MBW8639440.1"/>
    </source>
</evidence>
<proteinExistence type="predicted"/>
<gene>
    <name evidence="1" type="ORF">K1W69_19755</name>
</gene>
<sequence>MRLTTAVWTSALVRRLFGDGDYAVIERRGAAEAGAVFIRVRHRDGTATLLAPAPQAIFDEKKPQDRVFERRLSAVADEDVDALLEREARFDPDLWIVELETERPENYLDIMPD</sequence>
<protein>
    <submittedName>
        <fullName evidence="1">DUF1491 family protein</fullName>
    </submittedName>
</protein>
<evidence type="ECO:0000313" key="2">
    <source>
        <dbReference type="Proteomes" id="UP001196509"/>
    </source>
</evidence>
<dbReference type="Gene3D" id="3.40.1530.20">
    <property type="entry name" value="Protein of unknown function (DUF1491)"/>
    <property type="match status" value="1"/>
</dbReference>
<dbReference type="Proteomes" id="UP001196509">
    <property type="component" value="Unassembled WGS sequence"/>
</dbReference>
<keyword evidence="2" id="KW-1185">Reference proteome</keyword>
<organism evidence="1 2">
    <name type="scientific">Flavimaribacter sediminis</name>
    <dbReference type="NCBI Taxonomy" id="2865987"/>
    <lineage>
        <taxon>Bacteria</taxon>
        <taxon>Pseudomonadati</taxon>
        <taxon>Pseudomonadota</taxon>
        <taxon>Alphaproteobacteria</taxon>
        <taxon>Hyphomicrobiales</taxon>
        <taxon>Rhizobiaceae</taxon>
        <taxon>Flavimaribacter</taxon>
    </lineage>
</organism>
<dbReference type="EMBL" id="JAICBX010000004">
    <property type="protein sequence ID" value="MBW8639440.1"/>
    <property type="molecule type" value="Genomic_DNA"/>
</dbReference>
<dbReference type="AlphaFoldDB" id="A0AAE3D1A0"/>
<dbReference type="Pfam" id="PF07372">
    <property type="entry name" value="DUF1491"/>
    <property type="match status" value="1"/>
</dbReference>
<accession>A0AAE3D1A0</accession>
<name>A0AAE3D1A0_9HYPH</name>
<comment type="caution">
    <text evidence="1">The sequence shown here is derived from an EMBL/GenBank/DDBJ whole genome shotgun (WGS) entry which is preliminary data.</text>
</comment>
<dbReference type="RefSeq" id="WP_220230171.1">
    <property type="nucleotide sequence ID" value="NZ_JAICBX010000004.1"/>
</dbReference>